<keyword evidence="1" id="KW-0732">Signal</keyword>
<accession>A0A9Q1CGI6</accession>
<keyword evidence="3" id="KW-1185">Reference proteome</keyword>
<evidence type="ECO:0000313" key="3">
    <source>
        <dbReference type="Proteomes" id="UP001152320"/>
    </source>
</evidence>
<protein>
    <recommendedName>
        <fullName evidence="4">Secreted protein</fullName>
    </recommendedName>
</protein>
<reference evidence="2" key="1">
    <citation type="submission" date="2021-10" db="EMBL/GenBank/DDBJ databases">
        <title>Tropical sea cucumber genome reveals ecological adaptation and Cuvierian tubules defense mechanism.</title>
        <authorList>
            <person name="Chen T."/>
        </authorList>
    </citation>
    <scope>NUCLEOTIDE SEQUENCE</scope>
    <source>
        <strain evidence="2">Nanhai2018</strain>
        <tissue evidence="2">Muscle</tissue>
    </source>
</reference>
<sequence>MAHKFRILISVVILWSQGVNSLERKHLTDLREFRVQGLASKVEVPKSVVEDLFKNITTDSDRLGFPLSELGSNNIFCDLYGTLFLGCGVLHDHTLSGVSCEMKERVAASYNIFHIPLSFVSGGQSGIIFLVLFTDSDKDIFPYSTNWNHVHHIDEIEEAEDGTITLRQGNDVMAIKTQVHVQ</sequence>
<comment type="caution">
    <text evidence="2">The sequence shown here is derived from an EMBL/GenBank/DDBJ whole genome shotgun (WGS) entry which is preliminary data.</text>
</comment>
<name>A0A9Q1CGI6_HOLLE</name>
<dbReference type="EMBL" id="JAIZAY010000004">
    <property type="protein sequence ID" value="KAJ8044270.1"/>
    <property type="molecule type" value="Genomic_DNA"/>
</dbReference>
<feature type="chain" id="PRO_5040472036" description="Secreted protein" evidence="1">
    <location>
        <begin position="22"/>
        <end position="182"/>
    </location>
</feature>
<organism evidence="2 3">
    <name type="scientific">Holothuria leucospilota</name>
    <name type="common">Black long sea cucumber</name>
    <name type="synonym">Mertensiothuria leucospilota</name>
    <dbReference type="NCBI Taxonomy" id="206669"/>
    <lineage>
        <taxon>Eukaryota</taxon>
        <taxon>Metazoa</taxon>
        <taxon>Echinodermata</taxon>
        <taxon>Eleutherozoa</taxon>
        <taxon>Echinozoa</taxon>
        <taxon>Holothuroidea</taxon>
        <taxon>Aspidochirotacea</taxon>
        <taxon>Aspidochirotida</taxon>
        <taxon>Holothuriidae</taxon>
        <taxon>Holothuria</taxon>
    </lineage>
</organism>
<proteinExistence type="predicted"/>
<evidence type="ECO:0008006" key="4">
    <source>
        <dbReference type="Google" id="ProtNLM"/>
    </source>
</evidence>
<feature type="signal peptide" evidence="1">
    <location>
        <begin position="1"/>
        <end position="21"/>
    </location>
</feature>
<dbReference type="Proteomes" id="UP001152320">
    <property type="component" value="Chromosome 4"/>
</dbReference>
<dbReference type="AlphaFoldDB" id="A0A9Q1CGI6"/>
<evidence type="ECO:0000256" key="1">
    <source>
        <dbReference type="SAM" id="SignalP"/>
    </source>
</evidence>
<evidence type="ECO:0000313" key="2">
    <source>
        <dbReference type="EMBL" id="KAJ8044270.1"/>
    </source>
</evidence>
<gene>
    <name evidence="2" type="ORF">HOLleu_11684</name>
</gene>